<protein>
    <submittedName>
        <fullName evidence="1">Uncharacterized protein</fullName>
    </submittedName>
</protein>
<sequence>KVGTNPLSSPLDLKEDQ</sequence>
<gene>
    <name evidence="1" type="ORF">CHRIB12_LOCUS24134</name>
</gene>
<dbReference type="Proteomes" id="UP000684084">
    <property type="component" value="Unassembled WGS sequence"/>
</dbReference>
<comment type="caution">
    <text evidence="1">The sequence shown here is derived from an EMBL/GenBank/DDBJ whole genome shotgun (WGS) entry which is preliminary data.</text>
</comment>
<name>A0A915ZZ16_9GLOM</name>
<evidence type="ECO:0000313" key="1">
    <source>
        <dbReference type="EMBL" id="CAB5396034.1"/>
    </source>
</evidence>
<proteinExistence type="predicted"/>
<reference evidence="1" key="1">
    <citation type="submission" date="2020-05" db="EMBL/GenBank/DDBJ databases">
        <authorList>
            <person name="Rincon C."/>
            <person name="Sanders R I."/>
            <person name="Robbins C."/>
            <person name="Chaturvedi A."/>
        </authorList>
    </citation>
    <scope>NUCLEOTIDE SEQUENCE</scope>
    <source>
        <strain evidence="1">CHB12</strain>
    </source>
</reference>
<feature type="non-terminal residue" evidence="1">
    <location>
        <position position="1"/>
    </location>
</feature>
<evidence type="ECO:0000313" key="2">
    <source>
        <dbReference type="Proteomes" id="UP000684084"/>
    </source>
</evidence>
<dbReference type="AlphaFoldDB" id="A0A915ZZ16"/>
<organism evidence="1 2">
    <name type="scientific">Rhizophagus irregularis</name>
    <dbReference type="NCBI Taxonomy" id="588596"/>
    <lineage>
        <taxon>Eukaryota</taxon>
        <taxon>Fungi</taxon>
        <taxon>Fungi incertae sedis</taxon>
        <taxon>Mucoromycota</taxon>
        <taxon>Glomeromycotina</taxon>
        <taxon>Glomeromycetes</taxon>
        <taxon>Glomerales</taxon>
        <taxon>Glomeraceae</taxon>
        <taxon>Rhizophagus</taxon>
    </lineage>
</organism>
<dbReference type="EMBL" id="CAGKOT010000108">
    <property type="protein sequence ID" value="CAB5396034.1"/>
    <property type="molecule type" value="Genomic_DNA"/>
</dbReference>
<accession>A0A915ZZ16</accession>